<evidence type="ECO:0000256" key="12">
    <source>
        <dbReference type="ARBA" id="ARBA00029436"/>
    </source>
</evidence>
<dbReference type="HAMAP" id="MF_00012">
    <property type="entry name" value="IlvD"/>
    <property type="match status" value="1"/>
</dbReference>
<evidence type="ECO:0000256" key="10">
    <source>
        <dbReference type="ARBA" id="ARBA00023304"/>
    </source>
</evidence>
<feature type="region of interest" description="Disordered" evidence="16">
    <location>
        <begin position="1"/>
        <end position="20"/>
    </location>
</feature>
<feature type="binding site" description="via carbamate group" evidence="15">
    <location>
        <position position="131"/>
    </location>
    <ligand>
        <name>Mg(2+)</name>
        <dbReference type="ChEBI" id="CHEBI:18420"/>
    </ligand>
</feature>
<evidence type="ECO:0000313" key="20">
    <source>
        <dbReference type="Proteomes" id="UP000325289"/>
    </source>
</evidence>
<comment type="cofactor">
    <cofactor evidence="15">
        <name>[2Fe-2S] cluster</name>
        <dbReference type="ChEBI" id="CHEBI:190135"/>
    </cofactor>
    <text evidence="15">Binds 1 [2Fe-2S] cluster per subunit. This cluster acts as a Lewis acid cofactor.</text>
</comment>
<evidence type="ECO:0000256" key="11">
    <source>
        <dbReference type="ARBA" id="ARBA00029304"/>
    </source>
</evidence>
<proteinExistence type="inferred from homology"/>
<evidence type="ECO:0000256" key="5">
    <source>
        <dbReference type="ARBA" id="ARBA00022723"/>
    </source>
</evidence>
<feature type="binding site" evidence="15">
    <location>
        <position position="463"/>
    </location>
    <ligand>
        <name>Mg(2+)</name>
        <dbReference type="ChEBI" id="CHEBI:18420"/>
    </ligand>
</feature>
<dbReference type="GO" id="GO:0000287">
    <property type="term" value="F:magnesium ion binding"/>
    <property type="evidence" value="ECO:0007669"/>
    <property type="project" value="UniProtKB-UniRule"/>
</dbReference>
<dbReference type="FunFam" id="3.50.30.80:FF:000001">
    <property type="entry name" value="Dihydroxy-acid dehydratase"/>
    <property type="match status" value="1"/>
</dbReference>
<dbReference type="Pfam" id="PF00920">
    <property type="entry name" value="ILVD_EDD_N"/>
    <property type="match status" value="1"/>
</dbReference>
<evidence type="ECO:0000259" key="18">
    <source>
        <dbReference type="Pfam" id="PF24877"/>
    </source>
</evidence>
<keyword evidence="10 15" id="KW-0100">Branched-chain amino acid biosynthesis</keyword>
<evidence type="ECO:0000256" key="1">
    <source>
        <dbReference type="ARBA" id="ARBA00001946"/>
    </source>
</evidence>
<dbReference type="InterPro" id="IPR020558">
    <property type="entry name" value="DiOHA_6PGluconate_deHydtase_CS"/>
</dbReference>
<dbReference type="Pfam" id="PF24877">
    <property type="entry name" value="ILV_EDD_C"/>
    <property type="match status" value="1"/>
</dbReference>
<keyword evidence="3 15" id="KW-0028">Amino-acid biosynthesis</keyword>
<feature type="domain" description="Dihydroxy-acid/6-phosphogluconate dehydratase C-terminal" evidence="18">
    <location>
        <begin position="379"/>
        <end position="571"/>
    </location>
</feature>
<comment type="catalytic activity">
    <reaction evidence="15">
        <text>(2R,3R)-2,3-dihydroxy-3-methylpentanoate = (S)-3-methyl-2-oxopentanoate + H2O</text>
        <dbReference type="Rhea" id="RHEA:27694"/>
        <dbReference type="ChEBI" id="CHEBI:15377"/>
        <dbReference type="ChEBI" id="CHEBI:35146"/>
        <dbReference type="ChEBI" id="CHEBI:49258"/>
        <dbReference type="EC" id="4.2.1.9"/>
    </reaction>
</comment>
<accession>A0A1I1U2V3</accession>
<feature type="domain" description="Dihydroxy-acid/6-phosphogluconate dehydratase N-terminal" evidence="17">
    <location>
        <begin position="41"/>
        <end position="367"/>
    </location>
</feature>
<name>A0A1I1U2V3_9RHOB</name>
<keyword evidence="7 15" id="KW-0408">Iron</keyword>
<organism evidence="19 20">
    <name type="scientific">Roseivivax sediminis</name>
    <dbReference type="NCBI Taxonomy" id="936889"/>
    <lineage>
        <taxon>Bacteria</taxon>
        <taxon>Pseudomonadati</taxon>
        <taxon>Pseudomonadota</taxon>
        <taxon>Alphaproteobacteria</taxon>
        <taxon>Rhodobacterales</taxon>
        <taxon>Roseobacteraceae</taxon>
        <taxon>Roseivivax</taxon>
    </lineage>
</organism>
<dbReference type="InterPro" id="IPR056740">
    <property type="entry name" value="ILV_EDD_C"/>
</dbReference>
<sequence>MLKRPFDKTKLPSRHVTEGPARAPHRSYYYAMGMTEEEIHQPLVGVATCWNEAAPCNISLSRQAQAVKMGVKQGFGTPREFTTITVTDGIAMGHEGMRSSLASREAIADTVELTMRGHCYDAIVGLAGCDKSLPGMMMAMVRLNTPSVFIYGGSILPGKAPQVDEIPEDFRTRDLTVQDMFEAVGRHQNNELSDAALAMLERVACPSAGACGGQFTANTMACVSEAIGLALMNSSGMPAPYESRDSYGEASGRAVMDLIESNIRARDVVTRKSLENAARVVACTGGSTNAGLHLPAIAHEAGIEFYLDDVCEIFRDTPYFVDLKPGGSHVAKDLFDAGGIPVVMKELRKAGLIHEDCMTASGNSIGEELDQISRTADGKVIYPIETPITKTGGVVGLKGNLAPEGAIVKVAGIPAENQVFTGPARVFECEEEAFEAVKSRGYEEGEVIVIRNEGPAGGPGMREMLATTAALSGQGMGKKVALITDGRFSGATRGFCVGHVGPEAAHGGPIALLKTGDVITIDAVKGELSVDLSQEELDARRQAWTGARPTDYAAGALWKYAQLVGATYKGAVTHPGAAAETHVYMDQ</sequence>
<dbReference type="GO" id="GO:0051537">
    <property type="term" value="F:2 iron, 2 sulfur cluster binding"/>
    <property type="evidence" value="ECO:0007669"/>
    <property type="project" value="UniProtKB-UniRule"/>
</dbReference>
<keyword evidence="20" id="KW-1185">Reference proteome</keyword>
<reference evidence="19 20" key="1">
    <citation type="submission" date="2016-10" db="EMBL/GenBank/DDBJ databases">
        <authorList>
            <person name="Varghese N."/>
            <person name="Submissions S."/>
        </authorList>
    </citation>
    <scope>NUCLEOTIDE SEQUENCE [LARGE SCALE GENOMIC DNA]</scope>
    <source>
        <strain evidence="20">YIM D21,KCTC 23444,ACCC 10710</strain>
    </source>
</reference>
<comment type="pathway">
    <text evidence="13 15">Amino-acid biosynthesis; L-isoleucine biosynthesis; L-isoleucine from 2-oxobutanoate: step 3/4.</text>
</comment>
<feature type="binding site" evidence="15">
    <location>
        <position position="130"/>
    </location>
    <ligand>
        <name>Mg(2+)</name>
        <dbReference type="ChEBI" id="CHEBI:18420"/>
    </ligand>
</feature>
<dbReference type="GO" id="GO:0009097">
    <property type="term" value="P:isoleucine biosynthetic process"/>
    <property type="evidence" value="ECO:0007669"/>
    <property type="project" value="UniProtKB-UniRule"/>
</dbReference>
<dbReference type="InterPro" id="IPR037237">
    <property type="entry name" value="IlvD/EDD_N"/>
</dbReference>
<evidence type="ECO:0000259" key="17">
    <source>
        <dbReference type="Pfam" id="PF00920"/>
    </source>
</evidence>
<dbReference type="SUPFAM" id="SSF143975">
    <property type="entry name" value="IlvD/EDD N-terminal domain-like"/>
    <property type="match status" value="1"/>
</dbReference>
<dbReference type="GO" id="GO:0004160">
    <property type="term" value="F:dihydroxy-acid dehydratase activity"/>
    <property type="evidence" value="ECO:0007669"/>
    <property type="project" value="UniProtKB-UniRule"/>
</dbReference>
<dbReference type="NCBIfam" id="TIGR00110">
    <property type="entry name" value="ilvD"/>
    <property type="match status" value="1"/>
</dbReference>
<keyword evidence="6 15" id="KW-0460">Magnesium</keyword>
<dbReference type="GO" id="GO:0009099">
    <property type="term" value="P:L-valine biosynthetic process"/>
    <property type="evidence" value="ECO:0007669"/>
    <property type="project" value="UniProtKB-UniRule"/>
</dbReference>
<keyword evidence="5 15" id="KW-0479">Metal-binding</keyword>
<dbReference type="UniPathway" id="UPA00049">
    <property type="reaction ID" value="UER00061"/>
</dbReference>
<comment type="subunit">
    <text evidence="15">Homodimer.</text>
</comment>
<evidence type="ECO:0000256" key="2">
    <source>
        <dbReference type="ARBA" id="ARBA00006486"/>
    </source>
</evidence>
<dbReference type="PROSITE" id="PS00886">
    <property type="entry name" value="ILVD_EDD_1"/>
    <property type="match status" value="1"/>
</dbReference>
<dbReference type="SUPFAM" id="SSF52016">
    <property type="entry name" value="LeuD/IlvD-like"/>
    <property type="match status" value="1"/>
</dbReference>
<dbReference type="RefSeq" id="WP_149754532.1">
    <property type="nucleotide sequence ID" value="NZ_FOMS01000002.1"/>
</dbReference>
<evidence type="ECO:0000313" key="19">
    <source>
        <dbReference type="EMBL" id="SFD64995.1"/>
    </source>
</evidence>
<dbReference type="Gene3D" id="3.50.30.80">
    <property type="entry name" value="IlvD/EDD C-terminal domain-like"/>
    <property type="match status" value="1"/>
</dbReference>
<evidence type="ECO:0000256" key="7">
    <source>
        <dbReference type="ARBA" id="ARBA00023004"/>
    </source>
</evidence>
<feature type="binding site" evidence="15">
    <location>
        <position position="56"/>
    </location>
    <ligand>
        <name>[2Fe-2S] cluster</name>
        <dbReference type="ChEBI" id="CHEBI:190135"/>
    </ligand>
</feature>
<feature type="active site" description="Proton acceptor" evidence="15">
    <location>
        <position position="489"/>
    </location>
</feature>
<dbReference type="PANTHER" id="PTHR21000:SF5">
    <property type="entry name" value="DIHYDROXY-ACID DEHYDRATASE, MITOCHONDRIAL"/>
    <property type="match status" value="1"/>
</dbReference>
<protein>
    <recommendedName>
        <fullName evidence="14 15">Dihydroxy-acid dehydratase</fullName>
        <shortName evidence="15">DAD</shortName>
        <ecNumber evidence="14 15">4.2.1.9</ecNumber>
    </recommendedName>
</protein>
<comment type="function">
    <text evidence="15">Functions in the biosynthesis of branched-chain amino acids. Catalyzes the dehydration of (2R,3R)-2,3-dihydroxy-3-methylpentanoate (2,3-dihydroxy-3-methylvalerate) into 2-oxo-3-methylpentanoate (2-oxo-3-methylvalerate) and of (2R)-2,3-dihydroxy-3-methylbutanoate (2,3-dihydroxyisovalerate) into 2-oxo-3-methylbutanoate (2-oxoisovalerate), the penultimate precursor to L-isoleucine and L-valine, respectively.</text>
</comment>
<feature type="binding site" evidence="15">
    <location>
        <position position="88"/>
    </location>
    <ligand>
        <name>Mg(2+)</name>
        <dbReference type="ChEBI" id="CHEBI:18420"/>
    </ligand>
</feature>
<dbReference type="InterPro" id="IPR004404">
    <property type="entry name" value="DihydroxyA_deHydtase"/>
</dbReference>
<evidence type="ECO:0000256" key="9">
    <source>
        <dbReference type="ARBA" id="ARBA00023239"/>
    </source>
</evidence>
<evidence type="ECO:0000256" key="3">
    <source>
        <dbReference type="ARBA" id="ARBA00022605"/>
    </source>
</evidence>
<evidence type="ECO:0000256" key="15">
    <source>
        <dbReference type="HAMAP-Rule" id="MF_00012"/>
    </source>
</evidence>
<feature type="compositionally biased region" description="Basic and acidic residues" evidence="16">
    <location>
        <begin position="1"/>
        <end position="10"/>
    </location>
</feature>
<keyword evidence="4 15" id="KW-0001">2Fe-2S</keyword>
<evidence type="ECO:0000256" key="13">
    <source>
        <dbReference type="ARBA" id="ARBA00029437"/>
    </source>
</evidence>
<feature type="modified residue" description="N6-carboxylysine" evidence="15">
    <location>
        <position position="131"/>
    </location>
</feature>
<dbReference type="UniPathway" id="UPA00047">
    <property type="reaction ID" value="UER00057"/>
</dbReference>
<keyword evidence="9 15" id="KW-0456">Lyase</keyword>
<gene>
    <name evidence="15" type="primary">ilvD</name>
    <name evidence="19" type="ORF">SAMN04515678_102116</name>
</gene>
<evidence type="ECO:0000256" key="6">
    <source>
        <dbReference type="ARBA" id="ARBA00022842"/>
    </source>
</evidence>
<comment type="similarity">
    <text evidence="2 15">Belongs to the IlvD/Edd family.</text>
</comment>
<dbReference type="PANTHER" id="PTHR21000">
    <property type="entry name" value="DIHYDROXY-ACID DEHYDRATASE DAD"/>
    <property type="match status" value="1"/>
</dbReference>
<comment type="pathway">
    <text evidence="12 15">Amino-acid biosynthesis; L-valine biosynthesis; L-valine from pyruvate: step 3/4.</text>
</comment>
<evidence type="ECO:0000256" key="4">
    <source>
        <dbReference type="ARBA" id="ARBA00022714"/>
    </source>
</evidence>
<evidence type="ECO:0000256" key="8">
    <source>
        <dbReference type="ARBA" id="ARBA00023014"/>
    </source>
</evidence>
<comment type="caution">
    <text evidence="15">Lacks conserved residue(s) required for the propagation of feature annotation.</text>
</comment>
<evidence type="ECO:0000256" key="14">
    <source>
        <dbReference type="ARBA" id="ARBA00029490"/>
    </source>
</evidence>
<dbReference type="AlphaFoldDB" id="A0A1I1U2V3"/>
<evidence type="ECO:0000256" key="16">
    <source>
        <dbReference type="SAM" id="MobiDB-lite"/>
    </source>
</evidence>
<comment type="catalytic activity">
    <reaction evidence="11">
        <text>(2R)-2,3-dihydroxy-3-methylbutanoate = 3-methyl-2-oxobutanoate + H2O</text>
        <dbReference type="Rhea" id="RHEA:24809"/>
        <dbReference type="ChEBI" id="CHEBI:11851"/>
        <dbReference type="ChEBI" id="CHEBI:15377"/>
        <dbReference type="ChEBI" id="CHEBI:49072"/>
        <dbReference type="EC" id="4.2.1.9"/>
    </reaction>
    <physiologicalReaction direction="left-to-right" evidence="11">
        <dbReference type="Rhea" id="RHEA:24810"/>
    </physiologicalReaction>
</comment>
<keyword evidence="8 15" id="KW-0411">Iron-sulfur</keyword>
<dbReference type="EMBL" id="FOMS01000002">
    <property type="protein sequence ID" value="SFD64995.1"/>
    <property type="molecule type" value="Genomic_DNA"/>
</dbReference>
<dbReference type="InterPro" id="IPR000581">
    <property type="entry name" value="ILV_EDD_N"/>
</dbReference>
<dbReference type="NCBIfam" id="NF002068">
    <property type="entry name" value="PRK00911.1"/>
    <property type="match status" value="1"/>
</dbReference>
<dbReference type="PROSITE" id="PS00887">
    <property type="entry name" value="ILVD_EDD_2"/>
    <property type="match status" value="1"/>
</dbReference>
<dbReference type="EC" id="4.2.1.9" evidence="14 15"/>
<dbReference type="InterPro" id="IPR050165">
    <property type="entry name" value="DHAD_IlvD/Edd"/>
</dbReference>
<dbReference type="OrthoDB" id="9807077at2"/>
<dbReference type="InterPro" id="IPR042096">
    <property type="entry name" value="Dihydro-acid_dehy_C"/>
</dbReference>
<dbReference type="Proteomes" id="UP000325289">
    <property type="component" value="Unassembled WGS sequence"/>
</dbReference>
<comment type="cofactor">
    <cofactor evidence="1 15">
        <name>Mg(2+)</name>
        <dbReference type="ChEBI" id="CHEBI:18420"/>
    </cofactor>
</comment>